<dbReference type="SMART" id="SM00248">
    <property type="entry name" value="ANK"/>
    <property type="match status" value="11"/>
</dbReference>
<dbReference type="PANTHER" id="PTHR24198:SF165">
    <property type="entry name" value="ANKYRIN REPEAT-CONTAINING PROTEIN-RELATED"/>
    <property type="match status" value="1"/>
</dbReference>
<evidence type="ECO:0000313" key="5">
    <source>
        <dbReference type="Proteomes" id="UP001211907"/>
    </source>
</evidence>
<dbReference type="Pfam" id="PF12796">
    <property type="entry name" value="Ank_2"/>
    <property type="match status" value="3"/>
</dbReference>
<dbReference type="EMBL" id="JADGJH010003385">
    <property type="protein sequence ID" value="KAJ3091343.1"/>
    <property type="molecule type" value="Genomic_DNA"/>
</dbReference>
<dbReference type="GO" id="GO:0005737">
    <property type="term" value="C:cytoplasm"/>
    <property type="evidence" value="ECO:0007669"/>
    <property type="project" value="TreeGrafter"/>
</dbReference>
<dbReference type="PROSITE" id="PS50297">
    <property type="entry name" value="ANK_REP_REGION"/>
    <property type="match status" value="2"/>
</dbReference>
<reference evidence="4" key="1">
    <citation type="submission" date="2020-05" db="EMBL/GenBank/DDBJ databases">
        <title>Phylogenomic resolution of chytrid fungi.</title>
        <authorList>
            <person name="Stajich J.E."/>
            <person name="Amses K."/>
            <person name="Simmons R."/>
            <person name="Seto K."/>
            <person name="Myers J."/>
            <person name="Bonds A."/>
            <person name="Quandt C.A."/>
            <person name="Barry K."/>
            <person name="Liu P."/>
            <person name="Grigoriev I."/>
            <person name="Longcore J.E."/>
            <person name="James T.Y."/>
        </authorList>
    </citation>
    <scope>NUCLEOTIDE SEQUENCE</scope>
    <source>
        <strain evidence="4">JEL0513</strain>
    </source>
</reference>
<proteinExistence type="predicted"/>
<feature type="repeat" description="ANK" evidence="3">
    <location>
        <begin position="459"/>
        <end position="492"/>
    </location>
</feature>
<feature type="repeat" description="ANK" evidence="3">
    <location>
        <begin position="423"/>
        <end position="458"/>
    </location>
</feature>
<gene>
    <name evidence="4" type="ORF">HK100_007198</name>
</gene>
<name>A0AAD5XC85_9FUNG</name>
<protein>
    <submittedName>
        <fullName evidence="4">Uncharacterized protein</fullName>
    </submittedName>
</protein>
<keyword evidence="1" id="KW-0677">Repeat</keyword>
<dbReference type="Proteomes" id="UP001211907">
    <property type="component" value="Unassembled WGS sequence"/>
</dbReference>
<dbReference type="InterPro" id="IPR002110">
    <property type="entry name" value="Ankyrin_rpt"/>
</dbReference>
<dbReference type="PROSITE" id="PS50088">
    <property type="entry name" value="ANK_REPEAT"/>
    <property type="match status" value="7"/>
</dbReference>
<dbReference type="Gene3D" id="1.25.40.20">
    <property type="entry name" value="Ankyrin repeat-containing domain"/>
    <property type="match status" value="2"/>
</dbReference>
<accession>A0AAD5XC85</accession>
<feature type="repeat" description="ANK" evidence="3">
    <location>
        <begin position="1"/>
        <end position="29"/>
    </location>
</feature>
<feature type="repeat" description="ANK" evidence="3">
    <location>
        <begin position="493"/>
        <end position="525"/>
    </location>
</feature>
<keyword evidence="5" id="KW-1185">Reference proteome</keyword>
<feature type="repeat" description="ANK" evidence="3">
    <location>
        <begin position="328"/>
        <end position="360"/>
    </location>
</feature>
<dbReference type="PANTHER" id="PTHR24198">
    <property type="entry name" value="ANKYRIN REPEAT AND PROTEIN KINASE DOMAIN-CONTAINING PROTEIN"/>
    <property type="match status" value="1"/>
</dbReference>
<dbReference type="AlphaFoldDB" id="A0AAD5XC85"/>
<evidence type="ECO:0000256" key="1">
    <source>
        <dbReference type="ARBA" id="ARBA00022737"/>
    </source>
</evidence>
<dbReference type="InterPro" id="IPR036770">
    <property type="entry name" value="Ankyrin_rpt-contain_sf"/>
</dbReference>
<evidence type="ECO:0000313" key="4">
    <source>
        <dbReference type="EMBL" id="KAJ3091343.1"/>
    </source>
</evidence>
<evidence type="ECO:0000256" key="3">
    <source>
        <dbReference type="PROSITE-ProRule" id="PRU00023"/>
    </source>
</evidence>
<dbReference type="SUPFAM" id="SSF48403">
    <property type="entry name" value="Ankyrin repeat"/>
    <property type="match status" value="2"/>
</dbReference>
<comment type="caution">
    <text evidence="4">The sequence shown here is derived from an EMBL/GenBank/DDBJ whole genome shotgun (WGS) entry which is preliminary data.</text>
</comment>
<feature type="repeat" description="ANK" evidence="3">
    <location>
        <begin position="97"/>
        <end position="129"/>
    </location>
</feature>
<sequence>MLGLAASSNHVDVCELLLSRGITISAVSSETGTALHLAVKADAFGVAKLLLERVSNVANIPDINGWLPIHFIGQTDNIEMLKLFVNFGYSIASRIPKSCTLFHIAASYGSFKMCQYLINGGYDVNAATEGGFTPIYIAATQISIPTKLLNSLSSIIGVLSKTNCVACCCPSWELNLLAASNFAEFDATSDILESASSGDIGQDALLIFIENFKNTSEDALKLIISKTADINPSFRIVTPLIKTIRNGRSVGIWGRFLMQIQYTKFTIKVSVTASPVYFAARFGSLQILKLLLDQNAKFNADLFGSPTHVAVELNQVDSGADVNAISNDSRTQIYIAVHRVSLDAVKMLAENGANMDFMAKNGTTVLGIRVKRERLELVKIILEYGADPNGFSQNQPIFHQTTNWVIIQLHLEYGAFADQVNKNGQTKLHMMMTQYASYRLNELKCILDHGANIDAKDNHRNYPLTIAATKKVEIEALQTLIQKGANINVQNRYKRTALQLALLQNNLPKFELLIHHGANLELRDDKK</sequence>
<evidence type="ECO:0000256" key="2">
    <source>
        <dbReference type="ARBA" id="ARBA00023043"/>
    </source>
</evidence>
<dbReference type="Pfam" id="PF13637">
    <property type="entry name" value="Ank_4"/>
    <property type="match status" value="1"/>
</dbReference>
<organism evidence="4 5">
    <name type="scientific">Physocladia obscura</name>
    <dbReference type="NCBI Taxonomy" id="109957"/>
    <lineage>
        <taxon>Eukaryota</taxon>
        <taxon>Fungi</taxon>
        <taxon>Fungi incertae sedis</taxon>
        <taxon>Chytridiomycota</taxon>
        <taxon>Chytridiomycota incertae sedis</taxon>
        <taxon>Chytridiomycetes</taxon>
        <taxon>Chytridiales</taxon>
        <taxon>Chytriomycetaceae</taxon>
        <taxon>Physocladia</taxon>
    </lineage>
</organism>
<keyword evidence="2 3" id="KW-0040">ANK repeat</keyword>
<feature type="repeat" description="ANK" evidence="3">
    <location>
        <begin position="361"/>
        <end position="393"/>
    </location>
</feature>